<dbReference type="InterPro" id="IPR011491">
    <property type="entry name" value="FlgE_D2"/>
</dbReference>
<dbReference type="RefSeq" id="WP_147668028.1">
    <property type="nucleotide sequence ID" value="NZ_CP120678.1"/>
</dbReference>
<proteinExistence type="inferred from homology"/>
<sequence>MMRSLFSGVSGLKNHQTRMDVIGNNIANVNTTGFKGSRVTFQDILSQNIAGAASAQGNKGGTNPKQIGLGMGMASVDTNFGDGSLQSTGKNTDLALSGNGFFILGDGANKIYTRSGAFEFDSDGNYTVPGSGLLVQGWMADASGKINAGGDVTGITIPKGQTMAAQATQSIGYTKNLSAEGKASQTTTTTDTVADTTPASGPTTTTNTLTDGTVIVTTITYDGTNKTTETKTTTPPTKVIAPVTVYDSEGVEHKITGVFTKTGENKWQYTPGSATPYQTDTGFAITGGVYDIEFNTDGTFKSVSGTPMTFQPTQANAMTVTPDFSKMTQYSGESTATVTSRDGYPAGDLESVSIDSSGVITGKFSNGLTKSLAQVAIATFNNPAGLTKLGSNTFAESNNSGVVQISTSGNGGAGTITPSNLEMSNVDLSEEFSSMIITQRGFQANSKIITVSDEMLETLANLKR</sequence>
<dbReference type="EMBL" id="CP120678">
    <property type="protein sequence ID" value="WIW71587.1"/>
    <property type="molecule type" value="Genomic_DNA"/>
</dbReference>
<dbReference type="InterPro" id="IPR020013">
    <property type="entry name" value="Flagellar_FlgE/F/G"/>
</dbReference>
<dbReference type="Proteomes" id="UP001243623">
    <property type="component" value="Chromosome"/>
</dbReference>
<keyword evidence="11" id="KW-0282">Flagellum</keyword>
<dbReference type="PANTHER" id="PTHR30435">
    <property type="entry name" value="FLAGELLAR PROTEIN"/>
    <property type="match status" value="1"/>
</dbReference>
<dbReference type="InterPro" id="IPR001444">
    <property type="entry name" value="Flag_bb_rod_N"/>
</dbReference>
<dbReference type="InterPro" id="IPR037925">
    <property type="entry name" value="FlgE/F/G-like"/>
</dbReference>
<dbReference type="SUPFAM" id="SSF117143">
    <property type="entry name" value="Flagellar hook protein flgE"/>
    <property type="match status" value="1"/>
</dbReference>
<dbReference type="InterPro" id="IPR053967">
    <property type="entry name" value="LlgE_F_G-like_D1"/>
</dbReference>
<feature type="region of interest" description="Disordered" evidence="6">
    <location>
        <begin position="181"/>
        <end position="208"/>
    </location>
</feature>
<feature type="domain" description="Flagellar basal-body/hook protein C-terminal" evidence="8">
    <location>
        <begin position="420"/>
        <end position="462"/>
    </location>
</feature>
<accession>A0A9Y2AKF3</accession>
<dbReference type="GO" id="GO:0071978">
    <property type="term" value="P:bacterial-type flagellum-dependent swarming motility"/>
    <property type="evidence" value="ECO:0007669"/>
    <property type="project" value="TreeGrafter"/>
</dbReference>
<feature type="compositionally biased region" description="Low complexity" evidence="6">
    <location>
        <begin position="186"/>
        <end position="208"/>
    </location>
</feature>
<evidence type="ECO:0000256" key="1">
    <source>
        <dbReference type="ARBA" id="ARBA00004117"/>
    </source>
</evidence>
<dbReference type="GO" id="GO:0009425">
    <property type="term" value="C:bacterial-type flagellum basal body"/>
    <property type="evidence" value="ECO:0007669"/>
    <property type="project" value="UniProtKB-SubCell"/>
</dbReference>
<evidence type="ECO:0000256" key="3">
    <source>
        <dbReference type="ARBA" id="ARBA00019015"/>
    </source>
</evidence>
<dbReference type="Pfam" id="PF00460">
    <property type="entry name" value="Flg_bb_rod"/>
    <property type="match status" value="1"/>
</dbReference>
<dbReference type="Gene3D" id="2.60.98.20">
    <property type="entry name" value="Flagellar hook protein FlgE"/>
    <property type="match status" value="1"/>
</dbReference>
<dbReference type="Pfam" id="PF06429">
    <property type="entry name" value="Flg_bbr_C"/>
    <property type="match status" value="1"/>
</dbReference>
<feature type="domain" description="Flagellar hook protein FlgE D2" evidence="9">
    <location>
        <begin position="241"/>
        <end position="344"/>
    </location>
</feature>
<dbReference type="KEGG" id="sgbi:P3F81_04600"/>
<evidence type="ECO:0000313" key="12">
    <source>
        <dbReference type="Proteomes" id="UP001243623"/>
    </source>
</evidence>
<keyword evidence="4 5" id="KW-0975">Bacterial flagellum</keyword>
<evidence type="ECO:0000313" key="11">
    <source>
        <dbReference type="EMBL" id="WIW71587.1"/>
    </source>
</evidence>
<dbReference type="PANTHER" id="PTHR30435:SF1">
    <property type="entry name" value="FLAGELLAR HOOK PROTEIN FLGE"/>
    <property type="match status" value="1"/>
</dbReference>
<evidence type="ECO:0000259" key="7">
    <source>
        <dbReference type="Pfam" id="PF00460"/>
    </source>
</evidence>
<feature type="domain" description="Flagellar basal body rod protein N-terminal" evidence="7">
    <location>
        <begin position="8"/>
        <end position="35"/>
    </location>
</feature>
<evidence type="ECO:0000259" key="10">
    <source>
        <dbReference type="Pfam" id="PF22692"/>
    </source>
</evidence>
<comment type="subcellular location">
    <subcellularLocation>
        <location evidence="1 5">Bacterial flagellum basal body</location>
    </subcellularLocation>
</comment>
<comment type="similarity">
    <text evidence="2 5">Belongs to the flagella basal body rod proteins family.</text>
</comment>
<evidence type="ECO:0000256" key="6">
    <source>
        <dbReference type="SAM" id="MobiDB-lite"/>
    </source>
</evidence>
<organism evidence="11 12">
    <name type="scientific">Selenobaculum gibii</name>
    <dbReference type="NCBI Taxonomy" id="3054208"/>
    <lineage>
        <taxon>Bacteria</taxon>
        <taxon>Bacillati</taxon>
        <taxon>Bacillota</taxon>
        <taxon>Negativicutes</taxon>
        <taxon>Selenomonadales</taxon>
        <taxon>Selenomonadaceae</taxon>
        <taxon>Selenobaculum</taxon>
    </lineage>
</organism>
<evidence type="ECO:0000256" key="2">
    <source>
        <dbReference type="ARBA" id="ARBA00009677"/>
    </source>
</evidence>
<dbReference type="Pfam" id="PF07559">
    <property type="entry name" value="FlgE_D2"/>
    <property type="match status" value="1"/>
</dbReference>
<dbReference type="InterPro" id="IPR010930">
    <property type="entry name" value="Flg_bb/hook_C_dom"/>
</dbReference>
<reference evidence="11" key="1">
    <citation type="submission" date="2023-03" db="EMBL/GenBank/DDBJ databases">
        <title>Selenobaculum gbiensis gen. nov. sp. nov., a new bacterium isolated from the gut microbiota of IBD patient.</title>
        <authorList>
            <person name="Yeo S."/>
            <person name="Park H."/>
            <person name="Huh C.S."/>
        </authorList>
    </citation>
    <scope>NUCLEOTIDE SEQUENCE</scope>
    <source>
        <strain evidence="11">ICN-92133</strain>
    </source>
</reference>
<dbReference type="InterPro" id="IPR037058">
    <property type="entry name" value="Falgellar_hook_FlgE_sf"/>
</dbReference>
<dbReference type="AlphaFoldDB" id="A0A9Y2AKF3"/>
<feature type="domain" description="Flagellar hook protein FlgE/F/G-like D1" evidence="10">
    <location>
        <begin position="95"/>
        <end position="160"/>
    </location>
</feature>
<evidence type="ECO:0000256" key="5">
    <source>
        <dbReference type="RuleBase" id="RU362116"/>
    </source>
</evidence>
<gene>
    <name evidence="11" type="ORF">P3F81_04600</name>
</gene>
<evidence type="ECO:0000256" key="4">
    <source>
        <dbReference type="ARBA" id="ARBA00023143"/>
    </source>
</evidence>
<dbReference type="PROSITE" id="PS00588">
    <property type="entry name" value="FLAGELLA_BB_ROD"/>
    <property type="match status" value="1"/>
</dbReference>
<evidence type="ECO:0000259" key="8">
    <source>
        <dbReference type="Pfam" id="PF06429"/>
    </source>
</evidence>
<evidence type="ECO:0000259" key="9">
    <source>
        <dbReference type="Pfam" id="PF07559"/>
    </source>
</evidence>
<comment type="function">
    <text evidence="5">A flexible structure which links the flagellar filament to the drive apparatus in the basal body.</text>
</comment>
<dbReference type="GO" id="GO:0009424">
    <property type="term" value="C:bacterial-type flagellum hook"/>
    <property type="evidence" value="ECO:0007669"/>
    <property type="project" value="TreeGrafter"/>
</dbReference>
<name>A0A9Y2AKF3_9FIRM</name>
<dbReference type="InterPro" id="IPR019776">
    <property type="entry name" value="Flagellar_basal_body_rod_CS"/>
</dbReference>
<dbReference type="Pfam" id="PF22692">
    <property type="entry name" value="LlgE_F_G_D1"/>
    <property type="match status" value="1"/>
</dbReference>
<protein>
    <recommendedName>
        <fullName evidence="3 5">Flagellar hook protein FlgE</fullName>
    </recommendedName>
</protein>
<dbReference type="NCBIfam" id="TIGR03506">
    <property type="entry name" value="FlgEFG_subfam"/>
    <property type="match status" value="1"/>
</dbReference>
<dbReference type="GO" id="GO:0005829">
    <property type="term" value="C:cytosol"/>
    <property type="evidence" value="ECO:0007669"/>
    <property type="project" value="TreeGrafter"/>
</dbReference>
<keyword evidence="11" id="KW-0969">Cilium</keyword>
<keyword evidence="11" id="KW-0966">Cell projection</keyword>
<keyword evidence="12" id="KW-1185">Reference proteome</keyword>